<sequence length="449" mass="50501">MNNYVSTKRPGNLQSAFNSDCKHLLTDKFTKLKKQIVSQLGRDTLNSAWNRLLKQFEIEASIIKKLGSNSVPQIGFDELCKNEGKFSPDFEKEIRKRGCLIIKNVLGVDEALKYKEDVKKYISNHVGEIAGFPDNNPQVWELYWSKAQVAARSHQNFLLATKAVNNLWHAEPTAAIDFSYNVAYCDRLRIRQKGDTSFTLNEHIDGGSVERWEDPEYRKCFDKILSGEWEDHDPFDASHRISANMDLYNCSGGCSMFRTFQGFLSLSTVKPGEGTLRVCPLIKLSTAYFIMRPLLDDLIDSKEMAGAIPGAQQHILPSLHPHIVNNVVSIPEVGPGDCVFWHCDMVHAVEGVCNSPDDSSALYIPATPLCPKNVDYVVRQRHAFIAGETPHDFPLNNCEVTFPDRATPEDLTELGKLVMGWSKYDELVEDEGQIGVTLARKYANEILGL</sequence>
<protein>
    <submittedName>
        <fullName evidence="1">Uncharacterized protein YbiU</fullName>
    </submittedName>
</protein>
<name>A0A226EL10_FOLCA</name>
<dbReference type="Pfam" id="PF07350">
    <property type="entry name" value="Gig2-like"/>
    <property type="match status" value="1"/>
</dbReference>
<dbReference type="OrthoDB" id="8249012at2759"/>
<accession>A0A226EL10</accession>
<dbReference type="Gene3D" id="2.60.120.330">
    <property type="entry name" value="B-lactam Antibiotic, Isopenicillin N Synthase, Chain"/>
    <property type="match status" value="1"/>
</dbReference>
<proteinExistence type="predicted"/>
<comment type="caution">
    <text evidence="1">The sequence shown here is derived from an EMBL/GenBank/DDBJ whole genome shotgun (WGS) entry which is preliminary data.</text>
</comment>
<dbReference type="OMA" id="ISEKWHP"/>
<organism evidence="1 2">
    <name type="scientific">Folsomia candida</name>
    <name type="common">Springtail</name>
    <dbReference type="NCBI Taxonomy" id="158441"/>
    <lineage>
        <taxon>Eukaryota</taxon>
        <taxon>Metazoa</taxon>
        <taxon>Ecdysozoa</taxon>
        <taxon>Arthropoda</taxon>
        <taxon>Hexapoda</taxon>
        <taxon>Collembola</taxon>
        <taxon>Entomobryomorpha</taxon>
        <taxon>Isotomoidea</taxon>
        <taxon>Isotomidae</taxon>
        <taxon>Proisotominae</taxon>
        <taxon>Folsomia</taxon>
    </lineage>
</organism>
<dbReference type="EMBL" id="LNIX01000003">
    <property type="protein sequence ID" value="OXA57421.1"/>
    <property type="molecule type" value="Genomic_DNA"/>
</dbReference>
<keyword evidence="2" id="KW-1185">Reference proteome</keyword>
<dbReference type="SUPFAM" id="SSF51197">
    <property type="entry name" value="Clavaminate synthase-like"/>
    <property type="match status" value="1"/>
</dbReference>
<dbReference type="InterPro" id="IPR010856">
    <property type="entry name" value="Gig2-like"/>
</dbReference>
<gene>
    <name evidence="1" type="ORF">Fcan01_06634</name>
</gene>
<evidence type="ECO:0000313" key="1">
    <source>
        <dbReference type="EMBL" id="OXA57421.1"/>
    </source>
</evidence>
<dbReference type="PANTHER" id="PTHR30613:SF1">
    <property type="entry name" value="DUF1479 DOMAIN PROTEIN (AFU_ORTHOLOGUE AFUA_5G09280)"/>
    <property type="match status" value="1"/>
</dbReference>
<dbReference type="InterPro" id="IPR027443">
    <property type="entry name" value="IPNS-like_sf"/>
</dbReference>
<reference evidence="1 2" key="1">
    <citation type="submission" date="2015-12" db="EMBL/GenBank/DDBJ databases">
        <title>The genome of Folsomia candida.</title>
        <authorList>
            <person name="Faddeeva A."/>
            <person name="Derks M.F."/>
            <person name="Anvar Y."/>
            <person name="Smit S."/>
            <person name="Van Straalen N."/>
            <person name="Roelofs D."/>
        </authorList>
    </citation>
    <scope>NUCLEOTIDE SEQUENCE [LARGE SCALE GENOMIC DNA]</scope>
    <source>
        <strain evidence="1 2">VU population</strain>
        <tissue evidence="1">Whole body</tissue>
    </source>
</reference>
<dbReference type="AlphaFoldDB" id="A0A226EL10"/>
<evidence type="ECO:0000313" key="2">
    <source>
        <dbReference type="Proteomes" id="UP000198287"/>
    </source>
</evidence>
<dbReference type="Proteomes" id="UP000198287">
    <property type="component" value="Unassembled WGS sequence"/>
</dbReference>
<dbReference type="PANTHER" id="PTHR30613">
    <property type="entry name" value="UNCHARACTERIZED PROTEIN YBIU-RELATED"/>
    <property type="match status" value="1"/>
</dbReference>